<organism evidence="2 3">
    <name type="scientific">Paractinoplanes durhamensis</name>
    <dbReference type="NCBI Taxonomy" id="113563"/>
    <lineage>
        <taxon>Bacteria</taxon>
        <taxon>Bacillati</taxon>
        <taxon>Actinomycetota</taxon>
        <taxon>Actinomycetes</taxon>
        <taxon>Micromonosporales</taxon>
        <taxon>Micromonosporaceae</taxon>
        <taxon>Paractinoplanes</taxon>
    </lineage>
</organism>
<feature type="domain" description="DUF218" evidence="1">
    <location>
        <begin position="12"/>
        <end position="130"/>
    </location>
</feature>
<evidence type="ECO:0000313" key="3">
    <source>
        <dbReference type="Proteomes" id="UP000637628"/>
    </source>
</evidence>
<name>A0ABQ3Z0A5_9ACTN</name>
<dbReference type="InterPro" id="IPR003848">
    <property type="entry name" value="DUF218"/>
</dbReference>
<dbReference type="PANTHER" id="PTHR30336">
    <property type="entry name" value="INNER MEMBRANE PROTEIN, PROBABLE PERMEASE"/>
    <property type="match status" value="1"/>
</dbReference>
<keyword evidence="3" id="KW-1185">Reference proteome</keyword>
<dbReference type="InterPro" id="IPR051599">
    <property type="entry name" value="Cell_Envelope_Assoc"/>
</dbReference>
<dbReference type="Pfam" id="PF02698">
    <property type="entry name" value="DUF218"/>
    <property type="match status" value="1"/>
</dbReference>
<comment type="caution">
    <text evidence="2">The sequence shown here is derived from an EMBL/GenBank/DDBJ whole genome shotgun (WGS) entry which is preliminary data.</text>
</comment>
<protein>
    <recommendedName>
        <fullName evidence="1">DUF218 domain-containing protein</fullName>
    </recommendedName>
</protein>
<evidence type="ECO:0000313" key="2">
    <source>
        <dbReference type="EMBL" id="GIE02984.1"/>
    </source>
</evidence>
<evidence type="ECO:0000259" key="1">
    <source>
        <dbReference type="Pfam" id="PF02698"/>
    </source>
</evidence>
<sequence length="186" mass="19816">MRWTGAGWALTPAGAARLHAAARYVRAHAPHRPRVVFTGGWPEASTGAAPPPAGAREGDLMLRAARAAGLAAHADLYAETRSRSTLENLLHTVEDQLLDGYAFGAAHPLGLVTHDWHLPRVRYLAGKVLGLHGAALLDVPATGGEQHDDRGALLATRLGFLGARRGDVLRKRERLMVGLLRRAATG</sequence>
<accession>A0ABQ3Z0A5</accession>
<proteinExistence type="predicted"/>
<gene>
    <name evidence="2" type="ORF">Adu01nite_43340</name>
</gene>
<reference evidence="2 3" key="1">
    <citation type="submission" date="2021-01" db="EMBL/GenBank/DDBJ databases">
        <title>Whole genome shotgun sequence of Actinoplanes durhamensis NBRC 14914.</title>
        <authorList>
            <person name="Komaki H."/>
            <person name="Tamura T."/>
        </authorList>
    </citation>
    <scope>NUCLEOTIDE SEQUENCE [LARGE SCALE GENOMIC DNA]</scope>
    <source>
        <strain evidence="2 3">NBRC 14914</strain>
    </source>
</reference>
<dbReference type="EMBL" id="BOML01000035">
    <property type="protein sequence ID" value="GIE02984.1"/>
    <property type="molecule type" value="Genomic_DNA"/>
</dbReference>
<dbReference type="Proteomes" id="UP000637628">
    <property type="component" value="Unassembled WGS sequence"/>
</dbReference>
<dbReference type="PANTHER" id="PTHR30336:SF20">
    <property type="entry name" value="DUF218 DOMAIN-CONTAINING PROTEIN"/>
    <property type="match status" value="1"/>
</dbReference>